<keyword evidence="2" id="KW-0812">Transmembrane</keyword>
<accession>A0AAV9I5J6</accession>
<dbReference type="Proteomes" id="UP001321749">
    <property type="component" value="Unassembled WGS sequence"/>
</dbReference>
<dbReference type="AlphaFoldDB" id="A0AAV9I5J6"/>
<gene>
    <name evidence="3" type="ORF">QBC42DRAFT_292976</name>
</gene>
<feature type="transmembrane region" description="Helical" evidence="2">
    <location>
        <begin position="56"/>
        <end position="73"/>
    </location>
</feature>
<reference evidence="3" key="2">
    <citation type="submission" date="2023-06" db="EMBL/GenBank/DDBJ databases">
        <authorList>
            <consortium name="Lawrence Berkeley National Laboratory"/>
            <person name="Mondo S.J."/>
            <person name="Hensen N."/>
            <person name="Bonometti L."/>
            <person name="Westerberg I."/>
            <person name="Brannstrom I.O."/>
            <person name="Guillou S."/>
            <person name="Cros-Aarteil S."/>
            <person name="Calhoun S."/>
            <person name="Haridas S."/>
            <person name="Kuo A."/>
            <person name="Pangilinan J."/>
            <person name="Riley R."/>
            <person name="Labutti K."/>
            <person name="Andreopoulos B."/>
            <person name="Lipzen A."/>
            <person name="Chen C."/>
            <person name="Yanf M."/>
            <person name="Daum C."/>
            <person name="Ng V."/>
            <person name="Clum A."/>
            <person name="Steindorff A."/>
            <person name="Ohm R."/>
            <person name="Martin F."/>
            <person name="Silar P."/>
            <person name="Natvig D."/>
            <person name="Lalanne C."/>
            <person name="Gautier V."/>
            <person name="Ament-Velasquez S.L."/>
            <person name="Kruys A."/>
            <person name="Hutchinson M.I."/>
            <person name="Powell A.J."/>
            <person name="Barry K."/>
            <person name="Miller A.N."/>
            <person name="Grigoriev I.V."/>
            <person name="Debuchy R."/>
            <person name="Gladieux P."/>
            <person name="Thoren M.H."/>
            <person name="Johannesson H."/>
        </authorList>
    </citation>
    <scope>NUCLEOTIDE SEQUENCE</scope>
    <source>
        <strain evidence="3">PSN324</strain>
    </source>
</reference>
<dbReference type="EMBL" id="MU864929">
    <property type="protein sequence ID" value="KAK4466822.1"/>
    <property type="molecule type" value="Genomic_DNA"/>
</dbReference>
<keyword evidence="2" id="KW-1133">Transmembrane helix</keyword>
<evidence type="ECO:0000256" key="2">
    <source>
        <dbReference type="SAM" id="Phobius"/>
    </source>
</evidence>
<evidence type="ECO:0000256" key="1">
    <source>
        <dbReference type="SAM" id="MobiDB-lite"/>
    </source>
</evidence>
<organism evidence="3 4">
    <name type="scientific">Cladorrhinum samala</name>
    <dbReference type="NCBI Taxonomy" id="585594"/>
    <lineage>
        <taxon>Eukaryota</taxon>
        <taxon>Fungi</taxon>
        <taxon>Dikarya</taxon>
        <taxon>Ascomycota</taxon>
        <taxon>Pezizomycotina</taxon>
        <taxon>Sordariomycetes</taxon>
        <taxon>Sordariomycetidae</taxon>
        <taxon>Sordariales</taxon>
        <taxon>Podosporaceae</taxon>
        <taxon>Cladorrhinum</taxon>
    </lineage>
</organism>
<evidence type="ECO:0000313" key="4">
    <source>
        <dbReference type="Proteomes" id="UP001321749"/>
    </source>
</evidence>
<sequence>MIPQRLTAIRGAGLRPAVRFTQLRLSSSHTPQPSHVGDKGTAKTYNKDGTNPNKNFVYLGAAVVGLGGAYFMFGGRRSNSKVPGADKAA</sequence>
<keyword evidence="4" id="KW-1185">Reference proteome</keyword>
<protein>
    <submittedName>
        <fullName evidence="3">Uncharacterized protein</fullName>
    </submittedName>
</protein>
<comment type="caution">
    <text evidence="3">The sequence shown here is derived from an EMBL/GenBank/DDBJ whole genome shotgun (WGS) entry which is preliminary data.</text>
</comment>
<evidence type="ECO:0000313" key="3">
    <source>
        <dbReference type="EMBL" id="KAK4466822.1"/>
    </source>
</evidence>
<proteinExistence type="predicted"/>
<name>A0AAV9I5J6_9PEZI</name>
<reference evidence="3" key="1">
    <citation type="journal article" date="2023" name="Mol. Phylogenet. Evol.">
        <title>Genome-scale phylogeny and comparative genomics of the fungal order Sordariales.</title>
        <authorList>
            <person name="Hensen N."/>
            <person name="Bonometti L."/>
            <person name="Westerberg I."/>
            <person name="Brannstrom I.O."/>
            <person name="Guillou S."/>
            <person name="Cros-Aarteil S."/>
            <person name="Calhoun S."/>
            <person name="Haridas S."/>
            <person name="Kuo A."/>
            <person name="Mondo S."/>
            <person name="Pangilinan J."/>
            <person name="Riley R."/>
            <person name="LaButti K."/>
            <person name="Andreopoulos B."/>
            <person name="Lipzen A."/>
            <person name="Chen C."/>
            <person name="Yan M."/>
            <person name="Daum C."/>
            <person name="Ng V."/>
            <person name="Clum A."/>
            <person name="Steindorff A."/>
            <person name="Ohm R.A."/>
            <person name="Martin F."/>
            <person name="Silar P."/>
            <person name="Natvig D.O."/>
            <person name="Lalanne C."/>
            <person name="Gautier V."/>
            <person name="Ament-Velasquez S.L."/>
            <person name="Kruys A."/>
            <person name="Hutchinson M.I."/>
            <person name="Powell A.J."/>
            <person name="Barry K."/>
            <person name="Miller A.N."/>
            <person name="Grigoriev I.V."/>
            <person name="Debuchy R."/>
            <person name="Gladieux P."/>
            <person name="Hiltunen Thoren M."/>
            <person name="Johannesson H."/>
        </authorList>
    </citation>
    <scope>NUCLEOTIDE SEQUENCE</scope>
    <source>
        <strain evidence="3">PSN324</strain>
    </source>
</reference>
<feature type="region of interest" description="Disordered" evidence="1">
    <location>
        <begin position="25"/>
        <end position="49"/>
    </location>
</feature>
<keyword evidence="2" id="KW-0472">Membrane</keyword>